<dbReference type="RefSeq" id="WP_159795873.1">
    <property type="nucleotide sequence ID" value="NZ_WTYM01000046.1"/>
</dbReference>
<dbReference type="PANTHER" id="PTHR21716:SF62">
    <property type="entry name" value="TRANSPORT PROTEIN YDBI-RELATED"/>
    <property type="match status" value="1"/>
</dbReference>
<evidence type="ECO:0000256" key="6">
    <source>
        <dbReference type="SAM" id="MobiDB-lite"/>
    </source>
</evidence>
<keyword evidence="4 7" id="KW-1133">Transmembrane helix</keyword>
<reference evidence="8 9" key="1">
    <citation type="submission" date="2019-12" db="EMBL/GenBank/DDBJ databases">
        <title>Genomic-based taxomic classification of the family Erythrobacteraceae.</title>
        <authorList>
            <person name="Xu L."/>
        </authorList>
    </citation>
    <scope>NUCLEOTIDE SEQUENCE [LARGE SCALE GENOMIC DNA]</scope>
    <source>
        <strain evidence="8 9">MCCC 1K01500</strain>
    </source>
</reference>
<evidence type="ECO:0000256" key="3">
    <source>
        <dbReference type="ARBA" id="ARBA00022692"/>
    </source>
</evidence>
<dbReference type="AlphaFoldDB" id="A0A6I4T0W2"/>
<evidence type="ECO:0000256" key="1">
    <source>
        <dbReference type="ARBA" id="ARBA00004141"/>
    </source>
</evidence>
<comment type="similarity">
    <text evidence="2">Belongs to the autoinducer-2 exporter (AI-2E) (TC 2.A.86) family.</text>
</comment>
<feature type="compositionally biased region" description="Acidic residues" evidence="6">
    <location>
        <begin position="1"/>
        <end position="10"/>
    </location>
</feature>
<evidence type="ECO:0000256" key="5">
    <source>
        <dbReference type="ARBA" id="ARBA00023136"/>
    </source>
</evidence>
<dbReference type="GO" id="GO:0055085">
    <property type="term" value="P:transmembrane transport"/>
    <property type="evidence" value="ECO:0007669"/>
    <property type="project" value="TreeGrafter"/>
</dbReference>
<evidence type="ECO:0000256" key="2">
    <source>
        <dbReference type="ARBA" id="ARBA00009773"/>
    </source>
</evidence>
<dbReference type="Proteomes" id="UP000433652">
    <property type="component" value="Unassembled WGS sequence"/>
</dbReference>
<feature type="transmembrane region" description="Helical" evidence="7">
    <location>
        <begin position="38"/>
        <end position="69"/>
    </location>
</feature>
<gene>
    <name evidence="8" type="ORF">GRI89_12160</name>
</gene>
<feature type="transmembrane region" description="Helical" evidence="7">
    <location>
        <begin position="222"/>
        <end position="243"/>
    </location>
</feature>
<evidence type="ECO:0000313" key="9">
    <source>
        <dbReference type="Proteomes" id="UP000433652"/>
    </source>
</evidence>
<comment type="caution">
    <text evidence="8">The sequence shown here is derived from an EMBL/GenBank/DDBJ whole genome shotgun (WGS) entry which is preliminary data.</text>
</comment>
<organism evidence="8 9">
    <name type="scientific">Croceibacterium salegens</name>
    <dbReference type="NCBI Taxonomy" id="1737568"/>
    <lineage>
        <taxon>Bacteria</taxon>
        <taxon>Pseudomonadati</taxon>
        <taxon>Pseudomonadota</taxon>
        <taxon>Alphaproteobacteria</taxon>
        <taxon>Sphingomonadales</taxon>
        <taxon>Erythrobacteraceae</taxon>
        <taxon>Croceibacterium</taxon>
    </lineage>
</organism>
<keyword evidence="3 7" id="KW-0812">Transmembrane</keyword>
<feature type="region of interest" description="Disordered" evidence="6">
    <location>
        <begin position="1"/>
        <end position="25"/>
    </location>
</feature>
<keyword evidence="5 7" id="KW-0472">Membrane</keyword>
<feature type="transmembrane region" description="Helical" evidence="7">
    <location>
        <begin position="90"/>
        <end position="109"/>
    </location>
</feature>
<dbReference type="Pfam" id="PF01594">
    <property type="entry name" value="AI-2E_transport"/>
    <property type="match status" value="1"/>
</dbReference>
<dbReference type="PANTHER" id="PTHR21716">
    <property type="entry name" value="TRANSMEMBRANE PROTEIN"/>
    <property type="match status" value="1"/>
</dbReference>
<proteinExistence type="inferred from homology"/>
<comment type="subcellular location">
    <subcellularLocation>
        <location evidence="1">Membrane</location>
        <topology evidence="1">Multi-pass membrane protein</topology>
    </subcellularLocation>
</comment>
<keyword evidence="9" id="KW-1185">Reference proteome</keyword>
<dbReference type="InterPro" id="IPR002549">
    <property type="entry name" value="AI-2E-like"/>
</dbReference>
<evidence type="ECO:0000256" key="7">
    <source>
        <dbReference type="SAM" id="Phobius"/>
    </source>
</evidence>
<protein>
    <submittedName>
        <fullName evidence="8">AI-2E family transporter</fullName>
    </submittedName>
</protein>
<evidence type="ECO:0000313" key="8">
    <source>
        <dbReference type="EMBL" id="MXO60292.1"/>
    </source>
</evidence>
<dbReference type="GO" id="GO:0016020">
    <property type="term" value="C:membrane"/>
    <property type="evidence" value="ECO:0007669"/>
    <property type="project" value="UniProtKB-SubCell"/>
</dbReference>
<sequence>MSEGEEDPDITEVLAEEPVGSSPTHISNPKLRYEVEKAFAWSVVVGLFVLAVFLSQSLLVIFGAMVFAAMLDGGARLLGRALKIGRGWRIALVLLAMVAFVAWLVYFAGSQISEQAAEFPALVSEQLSRFFAWLRSHGIDIGHSDLQSVVSSLYSGVGTVTKAIGGFLGGVTTGFLIMIIGIYLAIDPRPYERGLEWMVPEGNRKEVAATLDRMAFTLRRLLAGRLLGMFAEGIFTWALLSFIGVPMAALLGLITGILAFIPNIGAIISGVLMTLVGFSGGTEMGLSTIGIYFLVQNFDGYILVPMIAKKTVDLAPALVLMSQLIFGVLFGILGLALADPMLAMIKVALEQRSERFDRNNKARKASAN</sequence>
<feature type="transmembrane region" description="Helical" evidence="7">
    <location>
        <begin position="314"/>
        <end position="338"/>
    </location>
</feature>
<evidence type="ECO:0000256" key="4">
    <source>
        <dbReference type="ARBA" id="ARBA00022989"/>
    </source>
</evidence>
<dbReference type="EMBL" id="WTYM01000046">
    <property type="protein sequence ID" value="MXO60292.1"/>
    <property type="molecule type" value="Genomic_DNA"/>
</dbReference>
<feature type="transmembrane region" description="Helical" evidence="7">
    <location>
        <begin position="163"/>
        <end position="186"/>
    </location>
</feature>
<name>A0A6I4T0W2_9SPHN</name>
<accession>A0A6I4T0W2</accession>
<feature type="transmembrane region" description="Helical" evidence="7">
    <location>
        <begin position="249"/>
        <end position="277"/>
    </location>
</feature>
<dbReference type="OrthoDB" id="5761230at2"/>